<dbReference type="NCBIfam" id="TIGR01986">
    <property type="entry name" value="glut_syn_euk"/>
    <property type="match status" value="1"/>
</dbReference>
<organism evidence="16 17">
    <name type="scientific">Ditylenchus destructor</name>
    <dbReference type="NCBI Taxonomy" id="166010"/>
    <lineage>
        <taxon>Eukaryota</taxon>
        <taxon>Metazoa</taxon>
        <taxon>Ecdysozoa</taxon>
        <taxon>Nematoda</taxon>
        <taxon>Chromadorea</taxon>
        <taxon>Rhabditida</taxon>
        <taxon>Tylenchina</taxon>
        <taxon>Tylenchomorpha</taxon>
        <taxon>Sphaerularioidea</taxon>
        <taxon>Anguinidae</taxon>
        <taxon>Anguininae</taxon>
        <taxon>Ditylenchus</taxon>
    </lineage>
</organism>
<comment type="pathway">
    <text evidence="1 12">Sulfur metabolism; glutathione biosynthesis; glutathione from L-cysteine and L-glutamate: step 2/2.</text>
</comment>
<dbReference type="InterPro" id="IPR037013">
    <property type="entry name" value="GSH-S_sub-bd_sf"/>
</dbReference>
<gene>
    <name evidence="16" type="ORF">DdX_00643</name>
</gene>
<feature type="binding site" evidence="13">
    <location>
        <position position="390"/>
    </location>
    <ligand>
        <name>ATP</name>
        <dbReference type="ChEBI" id="CHEBI:30616"/>
    </ligand>
</feature>
<keyword evidence="10 12" id="KW-0460">Magnesium</keyword>
<evidence type="ECO:0000256" key="2">
    <source>
        <dbReference type="ARBA" id="ARBA00010385"/>
    </source>
</evidence>
<evidence type="ECO:0000313" key="16">
    <source>
        <dbReference type="EMBL" id="KAI1728458.1"/>
    </source>
</evidence>
<feature type="binding site" evidence="13">
    <location>
        <position position="317"/>
    </location>
    <ligand>
        <name>ATP</name>
        <dbReference type="ChEBI" id="CHEBI:30616"/>
    </ligand>
</feature>
<evidence type="ECO:0000256" key="6">
    <source>
        <dbReference type="ARBA" id="ARBA00022684"/>
    </source>
</evidence>
<keyword evidence="8 12" id="KW-0547">Nucleotide-binding</keyword>
<dbReference type="Gene3D" id="3.30.1490.80">
    <property type="match status" value="1"/>
</dbReference>
<dbReference type="SUPFAM" id="SSF52440">
    <property type="entry name" value="PreATP-grasp domain"/>
    <property type="match status" value="1"/>
</dbReference>
<dbReference type="InterPro" id="IPR016185">
    <property type="entry name" value="PreATP-grasp_dom_sf"/>
</dbReference>
<dbReference type="PANTHER" id="PTHR11130">
    <property type="entry name" value="GLUTATHIONE SYNTHETASE"/>
    <property type="match status" value="1"/>
</dbReference>
<evidence type="ECO:0000256" key="14">
    <source>
        <dbReference type="PIRSR" id="PIRSR001558-2"/>
    </source>
</evidence>
<dbReference type="Pfam" id="PF03917">
    <property type="entry name" value="GSH_synth_ATP"/>
    <property type="match status" value="1"/>
</dbReference>
<dbReference type="GO" id="GO:0000287">
    <property type="term" value="F:magnesium ion binding"/>
    <property type="evidence" value="ECO:0007669"/>
    <property type="project" value="UniProtKB-UniRule"/>
</dbReference>
<comment type="similarity">
    <text evidence="2 12">Belongs to the eukaryotic GSH synthase family.</text>
</comment>
<comment type="caution">
    <text evidence="16">The sequence shown here is derived from an EMBL/GenBank/DDBJ whole genome shotgun (WGS) entry which is preliminary data.</text>
</comment>
<proteinExistence type="inferred from homology"/>
<evidence type="ECO:0000256" key="11">
    <source>
        <dbReference type="ARBA" id="ARBA00048871"/>
    </source>
</evidence>
<dbReference type="GO" id="GO:0005524">
    <property type="term" value="F:ATP binding"/>
    <property type="evidence" value="ECO:0007669"/>
    <property type="project" value="UniProtKB-UniRule"/>
</dbReference>
<evidence type="ECO:0000313" key="17">
    <source>
        <dbReference type="Proteomes" id="UP001201812"/>
    </source>
</evidence>
<dbReference type="Pfam" id="PF03199">
    <property type="entry name" value="GSH_synthase"/>
    <property type="match status" value="1"/>
</dbReference>
<protein>
    <recommendedName>
        <fullName evidence="4 12">Glutathione synthetase</fullName>
        <shortName evidence="12">GSH-S</shortName>
        <ecNumber evidence="3 12">6.3.2.3</ecNumber>
    </recommendedName>
</protein>
<evidence type="ECO:0000256" key="3">
    <source>
        <dbReference type="ARBA" id="ARBA00012214"/>
    </source>
</evidence>
<keyword evidence="5 12" id="KW-0436">Ligase</keyword>
<dbReference type="GO" id="GO:0043295">
    <property type="term" value="F:glutathione binding"/>
    <property type="evidence" value="ECO:0007669"/>
    <property type="project" value="UniProtKB-UniRule"/>
</dbReference>
<name>A0AAD4NK96_9BILA</name>
<dbReference type="EMBL" id="JAKKPZ010000001">
    <property type="protein sequence ID" value="KAI1728458.1"/>
    <property type="molecule type" value="Genomic_DNA"/>
</dbReference>
<evidence type="ECO:0000256" key="1">
    <source>
        <dbReference type="ARBA" id="ARBA00004965"/>
    </source>
</evidence>
<evidence type="ECO:0000256" key="9">
    <source>
        <dbReference type="ARBA" id="ARBA00022840"/>
    </source>
</evidence>
<reference evidence="16" key="1">
    <citation type="submission" date="2022-01" db="EMBL/GenBank/DDBJ databases">
        <title>Genome Sequence Resource for Two Populations of Ditylenchus destructor, the Migratory Endoparasitic Phytonematode.</title>
        <authorList>
            <person name="Zhang H."/>
            <person name="Lin R."/>
            <person name="Xie B."/>
        </authorList>
    </citation>
    <scope>NUCLEOTIDE SEQUENCE</scope>
    <source>
        <strain evidence="16">BazhouSP</strain>
    </source>
</reference>
<dbReference type="InterPro" id="IPR014042">
    <property type="entry name" value="Glutathione_synthase_a-hlx"/>
</dbReference>
<keyword evidence="17" id="KW-1185">Reference proteome</keyword>
<dbReference type="GO" id="GO:0004363">
    <property type="term" value="F:glutathione synthase activity"/>
    <property type="evidence" value="ECO:0007669"/>
    <property type="project" value="UniProtKB-UniRule"/>
</dbReference>
<dbReference type="PANTHER" id="PTHR11130:SF0">
    <property type="entry name" value="GLUTATHIONE SYNTHETASE"/>
    <property type="match status" value="1"/>
</dbReference>
<dbReference type="GO" id="GO:0005829">
    <property type="term" value="C:cytosol"/>
    <property type="evidence" value="ECO:0007669"/>
    <property type="project" value="TreeGrafter"/>
</dbReference>
<feature type="binding site" evidence="14">
    <location>
        <position position="149"/>
    </location>
    <ligand>
        <name>Mg(2+)</name>
        <dbReference type="ChEBI" id="CHEBI:18420"/>
    </ligand>
</feature>
<evidence type="ECO:0000256" key="12">
    <source>
        <dbReference type="PIRNR" id="PIRNR001558"/>
    </source>
</evidence>
<feature type="binding site" evidence="13">
    <location>
        <position position="468"/>
    </location>
    <ligand>
        <name>ATP</name>
        <dbReference type="ChEBI" id="CHEBI:30616"/>
    </ligand>
</feature>
<evidence type="ECO:0000256" key="8">
    <source>
        <dbReference type="ARBA" id="ARBA00022741"/>
    </source>
</evidence>
<dbReference type="PIRSF" id="PIRSF001558">
    <property type="entry name" value="GSHase"/>
    <property type="match status" value="1"/>
</dbReference>
<dbReference type="InterPro" id="IPR004887">
    <property type="entry name" value="GSH_synth_subst-bd"/>
</dbReference>
<evidence type="ECO:0000256" key="4">
    <source>
        <dbReference type="ARBA" id="ARBA00020821"/>
    </source>
</evidence>
<evidence type="ECO:0000256" key="10">
    <source>
        <dbReference type="ARBA" id="ARBA00022842"/>
    </source>
</evidence>
<feature type="domain" description="Glutathione synthase substrate-binding" evidence="15">
    <location>
        <begin position="209"/>
        <end position="314"/>
    </location>
</feature>
<dbReference type="Gene3D" id="3.40.50.1760">
    <property type="entry name" value="Glutathione synthase, substrate-binding domain superfamily, eukaryotic"/>
    <property type="match status" value="1"/>
</dbReference>
<feature type="binding site" evidence="13">
    <location>
        <begin position="379"/>
        <end position="388"/>
    </location>
    <ligand>
        <name>ATP</name>
        <dbReference type="ChEBI" id="CHEBI:30616"/>
    </ligand>
</feature>
<dbReference type="Gene3D" id="3.30.470.20">
    <property type="entry name" value="ATP-grasp fold, B domain"/>
    <property type="match status" value="1"/>
</dbReference>
<dbReference type="InterPro" id="IPR005615">
    <property type="entry name" value="Glutathione_synthase"/>
</dbReference>
<comment type="catalytic activity">
    <reaction evidence="11">
        <text>gamma-L-glutamyl-L-cysteine + glycine + ATP = glutathione + ADP + phosphate + H(+)</text>
        <dbReference type="Rhea" id="RHEA:13557"/>
        <dbReference type="ChEBI" id="CHEBI:15378"/>
        <dbReference type="ChEBI" id="CHEBI:30616"/>
        <dbReference type="ChEBI" id="CHEBI:43474"/>
        <dbReference type="ChEBI" id="CHEBI:57305"/>
        <dbReference type="ChEBI" id="CHEBI:57925"/>
        <dbReference type="ChEBI" id="CHEBI:58173"/>
        <dbReference type="ChEBI" id="CHEBI:456216"/>
        <dbReference type="EC" id="6.3.2.3"/>
    </reaction>
    <physiologicalReaction direction="left-to-right" evidence="11">
        <dbReference type="Rhea" id="RHEA:13558"/>
    </physiologicalReaction>
</comment>
<dbReference type="InterPro" id="IPR014709">
    <property type="entry name" value="Glutathione_synthase_C_euk"/>
</dbReference>
<dbReference type="SUPFAM" id="SSF56059">
    <property type="entry name" value="Glutathione synthetase ATP-binding domain-like"/>
    <property type="match status" value="1"/>
</dbReference>
<accession>A0AAD4NK96</accession>
<evidence type="ECO:0000256" key="13">
    <source>
        <dbReference type="PIRSR" id="PIRSR001558-1"/>
    </source>
</evidence>
<keyword evidence="6 12" id="KW-0317">Glutathione biosynthesis</keyword>
<feature type="binding site" evidence="13">
    <location>
        <position position="466"/>
    </location>
    <ligand>
        <name>substrate</name>
    </ligand>
</feature>
<evidence type="ECO:0000256" key="7">
    <source>
        <dbReference type="ARBA" id="ARBA00022723"/>
    </source>
</evidence>
<dbReference type="Proteomes" id="UP001201812">
    <property type="component" value="Unassembled WGS sequence"/>
</dbReference>
<evidence type="ECO:0000259" key="15">
    <source>
        <dbReference type="Pfam" id="PF03199"/>
    </source>
</evidence>
<keyword evidence="9 12" id="KW-0067">ATP-binding</keyword>
<feature type="binding site" evidence="14">
    <location>
        <position position="147"/>
    </location>
    <ligand>
        <name>Mg(2+)</name>
        <dbReference type="ChEBI" id="CHEBI:18420"/>
    </ligand>
</feature>
<dbReference type="Gene3D" id="1.10.1080.10">
    <property type="entry name" value="Glutathione Synthetase, Chain A, domain 3"/>
    <property type="match status" value="1"/>
</dbReference>
<dbReference type="AlphaFoldDB" id="A0AAD4NK96"/>
<feature type="binding site" evidence="13">
    <location>
        <position position="147"/>
    </location>
    <ligand>
        <name>ATP</name>
        <dbReference type="ChEBI" id="CHEBI:30616"/>
    </ligand>
</feature>
<feature type="binding site" evidence="13">
    <location>
        <begin position="412"/>
        <end position="415"/>
    </location>
    <ligand>
        <name>ATP</name>
        <dbReference type="ChEBI" id="CHEBI:30616"/>
    </ligand>
</feature>
<feature type="binding site" evidence="13">
    <location>
        <position position="439"/>
    </location>
    <ligand>
        <name>ATP</name>
        <dbReference type="ChEBI" id="CHEBI:30616"/>
    </ligand>
</feature>
<feature type="binding site" evidence="13">
    <location>
        <position position="128"/>
    </location>
    <ligand>
        <name>substrate</name>
    </ligand>
</feature>
<keyword evidence="7 12" id="KW-0479">Metal-binding</keyword>
<dbReference type="Gene3D" id="3.30.1490.50">
    <property type="match status" value="1"/>
</dbReference>
<evidence type="ECO:0000256" key="5">
    <source>
        <dbReference type="ARBA" id="ARBA00022598"/>
    </source>
</evidence>
<dbReference type="EC" id="6.3.2.3" evidence="3 12"/>
<feature type="binding site" evidence="14">
    <location>
        <position position="383"/>
    </location>
    <ligand>
        <name>Mg(2+)</name>
        <dbReference type="ChEBI" id="CHEBI:18420"/>
    </ligand>
</feature>
<sequence>METSFEYVENLSIPSDEFSIILEDAVDWAHAYGLVLRTPDHKDRSDHCQTAPFALFPSPFPRALFQQAMDVQKAMNLLYFRLSWDIPFLVQCHEKVIETDEFTRRLVDILVKVQNDGIKQNITLLTQRADYMCHIADSKELQLKQIEVNNIAVSMGGLAQRATKFHQRILSKMDYSRESILNVVPENYPIRTLVNGIFQAWKKFNDPNAVVLVVVENTNQNQIDQKSVEFGLEEVSDYQIKCVRLTLTQSADRLSLLGNDFSLWIDGNKHKVAIVYFRAGYEPSSYPTEREWQARLLMERSNAIKCPWIGLQLANTKKIQQVLDKSDMVERYFPAETDNHLVSNIRATFAGLWGLEDDDEETRRVLDDAIDNPGKYVLKPQLEGGAGNYYDREISEKLKEFSPQQRAAHILMQKITPLTVKNYLIRPFHDAQLANVVSELGVYGCLVGDGKDMSVDFNETHGHILRSKSEGVNLGGVAVGAAVIDTPFLV</sequence>
<comment type="cofactor">
    <cofactor evidence="12 14">
        <name>Mg(2+)</name>
        <dbReference type="ChEBI" id="CHEBI:18420"/>
    </cofactor>
    <text evidence="12 14">Binds 1 Mg(2+) ion per subunit.</text>
</comment>
<feature type="binding site" evidence="13">
    <location>
        <position position="225"/>
    </location>
    <ligand>
        <name>substrate</name>
    </ligand>
</feature>
<dbReference type="InterPro" id="IPR014049">
    <property type="entry name" value="Glutathione_synthase_N_euk"/>
</dbReference>